<feature type="region of interest" description="Disordered" evidence="1">
    <location>
        <begin position="98"/>
        <end position="120"/>
    </location>
</feature>
<proteinExistence type="predicted"/>
<feature type="compositionally biased region" description="Low complexity" evidence="1">
    <location>
        <begin position="110"/>
        <end position="120"/>
    </location>
</feature>
<dbReference type="AlphaFoldDB" id="A0A182T965"/>
<reference evidence="3" key="1">
    <citation type="submission" date="2013-09" db="EMBL/GenBank/DDBJ databases">
        <title>The Genome Sequence of Anopheles maculatus species B.</title>
        <authorList>
            <consortium name="The Broad Institute Genomics Platform"/>
            <person name="Neafsey D.E."/>
            <person name="Besansky N."/>
            <person name="Howell P."/>
            <person name="Walton C."/>
            <person name="Young S.K."/>
            <person name="Zeng Q."/>
            <person name="Gargeya S."/>
            <person name="Fitzgerald M."/>
            <person name="Haas B."/>
            <person name="Abouelleil A."/>
            <person name="Allen A.W."/>
            <person name="Alvarado L."/>
            <person name="Arachchi H.M."/>
            <person name="Berlin A.M."/>
            <person name="Chapman S.B."/>
            <person name="Gainer-Dewar J."/>
            <person name="Goldberg J."/>
            <person name="Griggs A."/>
            <person name="Gujja S."/>
            <person name="Hansen M."/>
            <person name="Howarth C."/>
            <person name="Imamovic A."/>
            <person name="Ireland A."/>
            <person name="Larimer J."/>
            <person name="McCowan C."/>
            <person name="Murphy C."/>
            <person name="Pearson M."/>
            <person name="Poon T.W."/>
            <person name="Priest M."/>
            <person name="Roberts A."/>
            <person name="Saif S."/>
            <person name="Shea T."/>
            <person name="Sisk P."/>
            <person name="Sykes S."/>
            <person name="Wortman J."/>
            <person name="Nusbaum C."/>
            <person name="Birren B."/>
        </authorList>
    </citation>
    <scope>NUCLEOTIDE SEQUENCE [LARGE SCALE GENOMIC DNA]</scope>
    <source>
        <strain evidence="3">maculatus3</strain>
    </source>
</reference>
<evidence type="ECO:0000256" key="1">
    <source>
        <dbReference type="SAM" id="MobiDB-lite"/>
    </source>
</evidence>
<evidence type="ECO:0000313" key="2">
    <source>
        <dbReference type="EnsemblMetazoa" id="AMAM022173-PA"/>
    </source>
</evidence>
<dbReference type="Proteomes" id="UP000075901">
    <property type="component" value="Unassembled WGS sequence"/>
</dbReference>
<organism evidence="2 3">
    <name type="scientific">Anopheles maculatus</name>
    <dbReference type="NCBI Taxonomy" id="74869"/>
    <lineage>
        <taxon>Eukaryota</taxon>
        <taxon>Metazoa</taxon>
        <taxon>Ecdysozoa</taxon>
        <taxon>Arthropoda</taxon>
        <taxon>Hexapoda</taxon>
        <taxon>Insecta</taxon>
        <taxon>Pterygota</taxon>
        <taxon>Neoptera</taxon>
        <taxon>Endopterygota</taxon>
        <taxon>Diptera</taxon>
        <taxon>Nematocera</taxon>
        <taxon>Culicoidea</taxon>
        <taxon>Culicidae</taxon>
        <taxon>Anophelinae</taxon>
        <taxon>Anopheles</taxon>
        <taxon>Anopheles maculatus group</taxon>
    </lineage>
</organism>
<sequence>ELLQSPLVVAVAAATAASAVTGNSSPCTQKKAKHAGLSSSSPAAINRNTASSCQKVISPIVNVVVNDIAAGLANAVAAAVADAVTVATIGRNLNMATTGGGGTTTRHNHNTGTNSGSNTLNSYSQLRQQLEMDRSYVCVF</sequence>
<accession>A0A182T965</accession>
<evidence type="ECO:0000313" key="3">
    <source>
        <dbReference type="Proteomes" id="UP000075901"/>
    </source>
</evidence>
<dbReference type="EnsemblMetazoa" id="AMAM022173-RA">
    <property type="protein sequence ID" value="AMAM022173-PA"/>
    <property type="gene ID" value="AMAM022173"/>
</dbReference>
<protein>
    <submittedName>
        <fullName evidence="2">Uncharacterized protein</fullName>
    </submittedName>
</protein>
<dbReference type="VEuPathDB" id="VectorBase:AMAM022173"/>
<reference evidence="2" key="2">
    <citation type="submission" date="2020-05" db="UniProtKB">
        <authorList>
            <consortium name="EnsemblMetazoa"/>
        </authorList>
    </citation>
    <scope>IDENTIFICATION</scope>
    <source>
        <strain evidence="2">maculatus3</strain>
    </source>
</reference>
<keyword evidence="3" id="KW-1185">Reference proteome</keyword>
<name>A0A182T965_9DIPT</name>
<feature type="region of interest" description="Disordered" evidence="1">
    <location>
        <begin position="22"/>
        <end position="43"/>
    </location>
</feature>